<dbReference type="VEuPathDB" id="PiroplasmaDB:BBOV_IV000830"/>
<sequence>MTEGNLMFIGYVDIKTCVVMASYPKDAAKGSVGVVQDALKSVCSNAINTANDKSIKKLKLDYQTIYYKSDEKAETAVVVMIFEEEYPERLAFTLIQEIWRDVHTAPPRELDDDGIPTSLQSHLGTHMMRIFKRYDKVVEVDHTLRAQMHVDDATCNVEDAMKKIIGSCGSLQELRVKSLNLKNKTVVIILYIIVNVIIISLYIAIPKLMNTKVTGINTNDHSNGNHNSTDNNHTITDSNPDKNNNNN</sequence>
<evidence type="ECO:0000313" key="3">
    <source>
        <dbReference type="EMBL" id="EDO05681.1"/>
    </source>
</evidence>
<evidence type="ECO:0000256" key="1">
    <source>
        <dbReference type="SAM" id="MobiDB-lite"/>
    </source>
</evidence>
<dbReference type="EMBL" id="AAXT01000004">
    <property type="protein sequence ID" value="EDO05681.1"/>
    <property type="molecule type" value="Genomic_DNA"/>
</dbReference>
<gene>
    <name evidence="3" type="ORF">BBOV_IV000830</name>
</gene>
<dbReference type="RefSeq" id="XP_001609249.1">
    <property type="nucleotide sequence ID" value="XM_001609199.1"/>
</dbReference>
<reference evidence="3 4" key="1">
    <citation type="journal article" date="2007" name="PLoS Pathog.">
        <title>Genome sequence of Babesia bovis and comparative analysis of apicomplexan hemoprotozoa.</title>
        <authorList>
            <person name="Brayton K.A."/>
            <person name="Lau A.O.T."/>
            <person name="Herndon D.R."/>
            <person name="Hannick L."/>
            <person name="Kappmeyer L.S."/>
            <person name="Berens S.J."/>
            <person name="Bidwell S.L."/>
            <person name="Brown W.C."/>
            <person name="Crabtree J."/>
            <person name="Fadrosh D."/>
            <person name="Feldblum T."/>
            <person name="Forberger H.A."/>
            <person name="Haas B.J."/>
            <person name="Howell J.M."/>
            <person name="Khouri H."/>
            <person name="Koo H."/>
            <person name="Mann D.J."/>
            <person name="Norimine J."/>
            <person name="Paulsen I.T."/>
            <person name="Radune D."/>
            <person name="Ren Q."/>
            <person name="Smith R.K. Jr."/>
            <person name="Suarez C.E."/>
            <person name="White O."/>
            <person name="Wortman J.R."/>
            <person name="Knowles D.P. Jr."/>
            <person name="McElwain T.F."/>
            <person name="Nene V.M."/>
        </authorList>
    </citation>
    <scope>NUCLEOTIDE SEQUENCE [LARGE SCALE GENOMIC DNA]</scope>
    <source>
        <strain evidence="3">T2Bo</strain>
    </source>
</reference>
<feature type="region of interest" description="Disordered" evidence="1">
    <location>
        <begin position="219"/>
        <end position="247"/>
    </location>
</feature>
<evidence type="ECO:0000256" key="2">
    <source>
        <dbReference type="SAM" id="Phobius"/>
    </source>
</evidence>
<dbReference type="Proteomes" id="UP000002173">
    <property type="component" value="Unassembled WGS sequence"/>
</dbReference>
<dbReference type="GeneID" id="5477468"/>
<name>A7AV55_BABBO</name>
<dbReference type="InterPro" id="IPR011012">
    <property type="entry name" value="Longin-like_dom_sf"/>
</dbReference>
<dbReference type="SUPFAM" id="SSF64356">
    <property type="entry name" value="SNARE-like"/>
    <property type="match status" value="1"/>
</dbReference>
<comment type="caution">
    <text evidence="3">The sequence shown here is derived from an EMBL/GenBank/DDBJ whole genome shotgun (WGS) entry which is preliminary data.</text>
</comment>
<keyword evidence="4" id="KW-1185">Reference proteome</keyword>
<dbReference type="AlphaFoldDB" id="A7AV55"/>
<organism evidence="3 4">
    <name type="scientific">Babesia bovis</name>
    <dbReference type="NCBI Taxonomy" id="5865"/>
    <lineage>
        <taxon>Eukaryota</taxon>
        <taxon>Sar</taxon>
        <taxon>Alveolata</taxon>
        <taxon>Apicomplexa</taxon>
        <taxon>Aconoidasida</taxon>
        <taxon>Piroplasmida</taxon>
        <taxon>Babesiidae</taxon>
        <taxon>Babesia</taxon>
    </lineage>
</organism>
<dbReference type="eggNOG" id="ENOG502TN20">
    <property type="taxonomic scope" value="Eukaryota"/>
</dbReference>
<keyword evidence="2" id="KW-0812">Transmembrane</keyword>
<dbReference type="OMA" id="YMAFVNI"/>
<dbReference type="Gene3D" id="3.30.450.50">
    <property type="entry name" value="Longin domain"/>
    <property type="match status" value="1"/>
</dbReference>
<dbReference type="KEGG" id="bbo:BBOV_IV000830"/>
<dbReference type="InParanoid" id="A7AV55"/>
<proteinExistence type="predicted"/>
<protein>
    <submittedName>
        <fullName evidence="3">Uncharacterized protein</fullName>
    </submittedName>
</protein>
<keyword evidence="2" id="KW-0472">Membrane</keyword>
<reference evidence="4" key="2">
    <citation type="journal article" date="2020" name="Data Brief">
        <title>Transcriptome dataset of Babesia bovis life stages within vertebrate and invertebrate hosts.</title>
        <authorList>
            <person name="Ueti M.W."/>
            <person name="Johnson W.C."/>
            <person name="Kappmeyer L.S."/>
            <person name="Herndon D.R."/>
            <person name="Mousel M.R."/>
            <person name="Reif K.E."/>
            <person name="Taus N.S."/>
            <person name="Ifeonu O.O."/>
            <person name="Silva J.C."/>
            <person name="Suarez C.E."/>
            <person name="Brayton K.A."/>
        </authorList>
    </citation>
    <scope>NUCLEOTIDE SEQUENCE [LARGE SCALE GENOMIC DNA]</scope>
</reference>
<reference evidence="4" key="3">
    <citation type="journal article" date="2021" name="Int. J. Parasitol.">
        <title>Comparative analysis of gene expression between Babesia bovis blood stages and kinetes allowed by improved genome annotation.</title>
        <authorList>
            <person name="Ueti M.W."/>
            <person name="Johnson W.C."/>
            <person name="Kappmeyer L.S."/>
            <person name="Herndon D.R."/>
            <person name="Mousel M.R."/>
            <person name="Reif K.E."/>
            <person name="Taus N.S."/>
            <person name="Ifeonu O.O."/>
            <person name="Silva J.C."/>
            <person name="Suarez C.E."/>
            <person name="Brayton K.A."/>
        </authorList>
    </citation>
    <scope>NUCLEOTIDE SEQUENCE [LARGE SCALE GENOMIC DNA]</scope>
</reference>
<accession>A7AV55</accession>
<keyword evidence="2" id="KW-1133">Transmembrane helix</keyword>
<evidence type="ECO:0000313" key="4">
    <source>
        <dbReference type="Proteomes" id="UP000002173"/>
    </source>
</evidence>
<feature type="transmembrane region" description="Helical" evidence="2">
    <location>
        <begin position="185"/>
        <end position="205"/>
    </location>
</feature>